<protein>
    <recommendedName>
        <fullName evidence="6">Thiol peroxidase</fullName>
        <shortName evidence="6">Tpx</shortName>
        <ecNumber evidence="6">1.11.1.24</ecNumber>
    </recommendedName>
    <alternativeName>
        <fullName evidence="6">Peroxiredoxin tpx</fullName>
        <shortName evidence="6">Prx</shortName>
    </alternativeName>
    <alternativeName>
        <fullName evidence="6">Thioredoxin peroxidase</fullName>
    </alternativeName>
    <alternativeName>
        <fullName evidence="6">Thioredoxin-dependent peroxiredoxin</fullName>
    </alternativeName>
</protein>
<feature type="domain" description="Thioredoxin" evidence="7">
    <location>
        <begin position="18"/>
        <end position="167"/>
    </location>
</feature>
<evidence type="ECO:0000259" key="7">
    <source>
        <dbReference type="PROSITE" id="PS51352"/>
    </source>
</evidence>
<dbReference type="Proteomes" id="UP001171945">
    <property type="component" value="Unassembled WGS sequence"/>
</dbReference>
<comment type="subunit">
    <text evidence="6">Homodimer.</text>
</comment>
<gene>
    <name evidence="6 8" type="primary">tpx</name>
    <name evidence="8" type="ORF">QUF54_07265</name>
</gene>
<comment type="similarity">
    <text evidence="6">Belongs to the peroxiredoxin family. Tpx subfamily.</text>
</comment>
<dbReference type="CDD" id="cd03014">
    <property type="entry name" value="PRX_Atyp2cys"/>
    <property type="match status" value="1"/>
</dbReference>
<name>A0ABT7VUA5_9GAMM</name>
<comment type="function">
    <text evidence="6">Thiol-specific peroxidase that catalyzes the reduction of hydrogen peroxide and organic hydroperoxides to water and alcohols, respectively. Plays a role in cell protection against oxidative stress by detoxifying peroxides.</text>
</comment>
<evidence type="ECO:0000256" key="3">
    <source>
        <dbReference type="ARBA" id="ARBA00023002"/>
    </source>
</evidence>
<feature type="disulfide bond" description="Redox-active" evidence="6">
    <location>
        <begin position="61"/>
        <end position="95"/>
    </location>
</feature>
<reference evidence="8" key="1">
    <citation type="submission" date="2023-06" db="EMBL/GenBank/DDBJ databases">
        <title>Uncultivated large filamentous bacteria from sulfidic sediments reveal new species and different genomic features in energy metabolism and defense.</title>
        <authorList>
            <person name="Fonseca A."/>
        </authorList>
    </citation>
    <scope>NUCLEOTIDE SEQUENCE</scope>
    <source>
        <strain evidence="8">HSG4</strain>
    </source>
</reference>
<proteinExistence type="inferred from homology"/>
<dbReference type="PROSITE" id="PS01265">
    <property type="entry name" value="TPX"/>
    <property type="match status" value="1"/>
</dbReference>
<keyword evidence="9" id="KW-1185">Reference proteome</keyword>
<keyword evidence="5 6" id="KW-0676">Redox-active center</keyword>
<evidence type="ECO:0000256" key="2">
    <source>
        <dbReference type="ARBA" id="ARBA00022862"/>
    </source>
</evidence>
<dbReference type="HAMAP" id="MF_00269">
    <property type="entry name" value="Tpx"/>
    <property type="match status" value="1"/>
</dbReference>
<dbReference type="Gene3D" id="3.40.30.10">
    <property type="entry name" value="Glutaredoxin"/>
    <property type="match status" value="1"/>
</dbReference>
<evidence type="ECO:0000313" key="8">
    <source>
        <dbReference type="EMBL" id="MDM8563136.1"/>
    </source>
</evidence>
<evidence type="ECO:0000256" key="4">
    <source>
        <dbReference type="ARBA" id="ARBA00023157"/>
    </source>
</evidence>
<comment type="miscellaneous">
    <text evidence="6">The active site is a conserved redox-active cysteine residue, the peroxidatic cysteine (C(P)), which makes the nucleophilic attack on the peroxide substrate. The peroxide oxidizes the C(P)-SH to cysteine sulfenic acid (C(P)-SOH), which then reacts with another cysteine residue, the resolving cysteine (C(R)), to form a disulfide bridge. The disulfide is subsequently reduced by an appropriate electron donor to complete the catalytic cycle. In this atypical 2-Cys peroxiredoxin, C(R) is present in the same subunit to form an intramolecular disulfide. The disulfide is subsequently reduced by thioredoxin.</text>
</comment>
<dbReference type="Pfam" id="PF08534">
    <property type="entry name" value="Redoxin"/>
    <property type="match status" value="1"/>
</dbReference>
<evidence type="ECO:0000256" key="6">
    <source>
        <dbReference type="HAMAP-Rule" id="MF_00269"/>
    </source>
</evidence>
<evidence type="ECO:0000256" key="5">
    <source>
        <dbReference type="ARBA" id="ARBA00023284"/>
    </source>
</evidence>
<dbReference type="GO" id="GO:0004601">
    <property type="term" value="F:peroxidase activity"/>
    <property type="evidence" value="ECO:0007669"/>
    <property type="project" value="UniProtKB-KW"/>
</dbReference>
<dbReference type="InterPro" id="IPR013740">
    <property type="entry name" value="Redoxin"/>
</dbReference>
<keyword evidence="4 6" id="KW-1015">Disulfide bond</keyword>
<dbReference type="PROSITE" id="PS51352">
    <property type="entry name" value="THIOREDOXIN_2"/>
    <property type="match status" value="1"/>
</dbReference>
<dbReference type="PANTHER" id="PTHR43110:SF1">
    <property type="entry name" value="THIOL PEROXIDASE"/>
    <property type="match status" value="1"/>
</dbReference>
<dbReference type="EC" id="1.11.1.24" evidence="6"/>
<dbReference type="PANTHER" id="PTHR43110">
    <property type="entry name" value="THIOL PEROXIDASE"/>
    <property type="match status" value="1"/>
</dbReference>
<dbReference type="EMBL" id="JAUCGM010000466">
    <property type="protein sequence ID" value="MDM8563136.1"/>
    <property type="molecule type" value="Genomic_DNA"/>
</dbReference>
<comment type="caution">
    <text evidence="8">The sequence shown here is derived from an EMBL/GenBank/DDBJ whole genome shotgun (WGS) entry which is preliminary data.</text>
</comment>
<sequence length="167" mass="17749">MADVTLKGNTCHTNGALPAVGSVAPDFSSLIDGKLGEVTLSDYAGKKKLLNIVPSLDTPTCATSTRKFNEKASQLQDTVVLVISADLPFAQGRFCTTEGLENVVPLSLMRSKKFAKDYGMLLVDGPLEGISGRAVVVLDKDNKVIYTQLVGEITEEPDYESALVALG</sequence>
<dbReference type="InterPro" id="IPR050455">
    <property type="entry name" value="Tpx_Peroxidase_subfamily"/>
</dbReference>
<keyword evidence="1 6" id="KW-0575">Peroxidase</keyword>
<comment type="catalytic activity">
    <reaction evidence="6">
        <text>a hydroperoxide + [thioredoxin]-dithiol = an alcohol + [thioredoxin]-disulfide + H2O</text>
        <dbReference type="Rhea" id="RHEA:62620"/>
        <dbReference type="Rhea" id="RHEA-COMP:10698"/>
        <dbReference type="Rhea" id="RHEA-COMP:10700"/>
        <dbReference type="ChEBI" id="CHEBI:15377"/>
        <dbReference type="ChEBI" id="CHEBI:29950"/>
        <dbReference type="ChEBI" id="CHEBI:30879"/>
        <dbReference type="ChEBI" id="CHEBI:35924"/>
        <dbReference type="ChEBI" id="CHEBI:50058"/>
        <dbReference type="EC" id="1.11.1.24"/>
    </reaction>
</comment>
<dbReference type="NCBIfam" id="NF001808">
    <property type="entry name" value="PRK00522.1"/>
    <property type="match status" value="1"/>
</dbReference>
<dbReference type="InterPro" id="IPR013766">
    <property type="entry name" value="Thioredoxin_domain"/>
</dbReference>
<keyword evidence="3 6" id="KW-0560">Oxidoreductase</keyword>
<dbReference type="SUPFAM" id="SSF52833">
    <property type="entry name" value="Thioredoxin-like"/>
    <property type="match status" value="1"/>
</dbReference>
<dbReference type="InterPro" id="IPR002065">
    <property type="entry name" value="TPX"/>
</dbReference>
<organism evidence="8 9">
    <name type="scientific">Candidatus Marithioploca araucensis</name>
    <dbReference type="NCBI Taxonomy" id="70273"/>
    <lineage>
        <taxon>Bacteria</taxon>
        <taxon>Pseudomonadati</taxon>
        <taxon>Pseudomonadota</taxon>
        <taxon>Gammaproteobacteria</taxon>
        <taxon>Thiotrichales</taxon>
        <taxon>Thiotrichaceae</taxon>
        <taxon>Candidatus Marithioploca</taxon>
    </lineage>
</organism>
<dbReference type="InterPro" id="IPR036249">
    <property type="entry name" value="Thioredoxin-like_sf"/>
</dbReference>
<evidence type="ECO:0000313" key="9">
    <source>
        <dbReference type="Proteomes" id="UP001171945"/>
    </source>
</evidence>
<dbReference type="InterPro" id="IPR018219">
    <property type="entry name" value="Tpx_CS"/>
</dbReference>
<accession>A0ABT7VUA5</accession>
<evidence type="ECO:0000256" key="1">
    <source>
        <dbReference type="ARBA" id="ARBA00022559"/>
    </source>
</evidence>
<feature type="active site" description="Cysteine sulfenic acid (-SOH) intermediate" evidence="6">
    <location>
        <position position="61"/>
    </location>
</feature>
<keyword evidence="2 6" id="KW-0049">Antioxidant</keyword>